<comment type="caution">
    <text evidence="1">The sequence shown here is derived from an EMBL/GenBank/DDBJ whole genome shotgun (WGS) entry which is preliminary data.</text>
</comment>
<dbReference type="PANTHER" id="PTHR33559:SF1">
    <property type="entry name" value="PROTEASOME ASSEMBLY CHAPERONE 4"/>
    <property type="match status" value="1"/>
</dbReference>
<dbReference type="Proteomes" id="UP000801492">
    <property type="component" value="Unassembled WGS sequence"/>
</dbReference>
<evidence type="ECO:0000313" key="1">
    <source>
        <dbReference type="EMBL" id="KAF2905367.1"/>
    </source>
</evidence>
<organism evidence="1 2">
    <name type="scientific">Ignelater luminosus</name>
    <name type="common">Cucubano</name>
    <name type="synonym">Pyrophorus luminosus</name>
    <dbReference type="NCBI Taxonomy" id="2038154"/>
    <lineage>
        <taxon>Eukaryota</taxon>
        <taxon>Metazoa</taxon>
        <taxon>Ecdysozoa</taxon>
        <taxon>Arthropoda</taxon>
        <taxon>Hexapoda</taxon>
        <taxon>Insecta</taxon>
        <taxon>Pterygota</taxon>
        <taxon>Neoptera</taxon>
        <taxon>Endopterygota</taxon>
        <taxon>Coleoptera</taxon>
        <taxon>Polyphaga</taxon>
        <taxon>Elateriformia</taxon>
        <taxon>Elateroidea</taxon>
        <taxon>Elateridae</taxon>
        <taxon>Agrypninae</taxon>
        <taxon>Pyrophorini</taxon>
        <taxon>Ignelater</taxon>
    </lineage>
</organism>
<evidence type="ECO:0008006" key="3">
    <source>
        <dbReference type="Google" id="ProtNLM"/>
    </source>
</evidence>
<dbReference type="InterPro" id="IPR032157">
    <property type="entry name" value="PAC4"/>
</dbReference>
<dbReference type="AlphaFoldDB" id="A0A8K0GKV6"/>
<proteinExistence type="predicted"/>
<dbReference type="OrthoDB" id="368507at2759"/>
<name>A0A8K0GKV6_IGNLU</name>
<evidence type="ECO:0000313" key="2">
    <source>
        <dbReference type="Proteomes" id="UP000801492"/>
    </source>
</evidence>
<dbReference type="Pfam" id="PF16093">
    <property type="entry name" value="PAC4"/>
    <property type="match status" value="1"/>
</dbReference>
<dbReference type="GO" id="GO:0043248">
    <property type="term" value="P:proteasome assembly"/>
    <property type="evidence" value="ECO:0007669"/>
    <property type="project" value="InterPro"/>
</dbReference>
<accession>A0A8K0GKV6</accession>
<protein>
    <recommendedName>
        <fullName evidence="3">Proteasome assembly chaperone 4</fullName>
    </recommendedName>
</protein>
<gene>
    <name evidence="1" type="ORF">ILUMI_00816</name>
</gene>
<dbReference type="PANTHER" id="PTHR33559">
    <property type="entry name" value="PROTEASOME ASSEMBLY CHAPERONE 4"/>
    <property type="match status" value="1"/>
</dbReference>
<reference evidence="1" key="1">
    <citation type="submission" date="2019-08" db="EMBL/GenBank/DDBJ databases">
        <title>The genome of the North American firefly Photinus pyralis.</title>
        <authorList>
            <consortium name="Photinus pyralis genome working group"/>
            <person name="Fallon T.R."/>
            <person name="Sander Lower S.E."/>
            <person name="Weng J.-K."/>
        </authorList>
    </citation>
    <scope>NUCLEOTIDE SEQUENCE</scope>
    <source>
        <strain evidence="1">TRF0915ILg1</strain>
        <tissue evidence="1">Whole body</tissue>
    </source>
</reference>
<sequence>MTSSLTESNNTPVAFKPSTFKLHVFTAEIVDRKIIFQVIKMLESVFISINYSNGLYFNDLSLAMLNRYDKVPMTTQLLGDFSESSSKNMAMRVSKKLGKNVYVSCNIDNDRMSLPFVEKRLYEEIKNDPKKF</sequence>
<keyword evidence="2" id="KW-1185">Reference proteome</keyword>
<dbReference type="EMBL" id="VTPC01000555">
    <property type="protein sequence ID" value="KAF2905367.1"/>
    <property type="molecule type" value="Genomic_DNA"/>
</dbReference>